<dbReference type="RefSeq" id="WP_094486586.1">
    <property type="nucleotide sequence ID" value="NZ_NOXX01000202.1"/>
</dbReference>
<accession>A0A255ZQ37</accession>
<feature type="transmembrane region" description="Helical" evidence="1">
    <location>
        <begin position="105"/>
        <end position="122"/>
    </location>
</feature>
<gene>
    <name evidence="2" type="ORF">CHX27_09725</name>
</gene>
<feature type="transmembrane region" description="Helical" evidence="1">
    <location>
        <begin position="62"/>
        <end position="85"/>
    </location>
</feature>
<sequence length="140" mass="15890">MKNVRFNKNYFAWAVLLFFVEVVIALFVHDKFIRPYVGDVLVVILIYCALKSVFAVSKLKTAVGVLLFAFAVETTQYLGLIFSLGWEHSALAGAILGTSFAWEDIWAYIIGFLIIVFAEKYLNAEHQNSQNSLVHDKKHN</sequence>
<evidence type="ECO:0000256" key="1">
    <source>
        <dbReference type="SAM" id="Phobius"/>
    </source>
</evidence>
<evidence type="ECO:0008006" key="4">
    <source>
        <dbReference type="Google" id="ProtNLM"/>
    </source>
</evidence>
<keyword evidence="3" id="KW-1185">Reference proteome</keyword>
<name>A0A255ZQ37_9FLAO</name>
<dbReference type="Proteomes" id="UP000216035">
    <property type="component" value="Unassembled WGS sequence"/>
</dbReference>
<evidence type="ECO:0000313" key="3">
    <source>
        <dbReference type="Proteomes" id="UP000216035"/>
    </source>
</evidence>
<dbReference type="EMBL" id="NOXX01000202">
    <property type="protein sequence ID" value="OYQ43512.1"/>
    <property type="molecule type" value="Genomic_DNA"/>
</dbReference>
<protein>
    <recommendedName>
        <fullName evidence="4">DUF2809 domain-containing protein</fullName>
    </recommendedName>
</protein>
<proteinExistence type="predicted"/>
<feature type="transmembrane region" description="Helical" evidence="1">
    <location>
        <begin position="33"/>
        <end position="50"/>
    </location>
</feature>
<dbReference type="OrthoDB" id="5360192at2"/>
<dbReference type="InterPro" id="IPR021257">
    <property type="entry name" value="DUF2809"/>
</dbReference>
<reference evidence="2 3" key="1">
    <citation type="submission" date="2017-07" db="EMBL/GenBank/DDBJ databases">
        <title>Flavobacterium cyanobacteriorum sp. nov., isolated from cyanobacterial aggregates in a eutrophic lake.</title>
        <authorList>
            <person name="Cai H."/>
        </authorList>
    </citation>
    <scope>NUCLEOTIDE SEQUENCE [LARGE SCALE GENOMIC DNA]</scope>
    <source>
        <strain evidence="2 3">TH167</strain>
    </source>
</reference>
<keyword evidence="1" id="KW-0472">Membrane</keyword>
<organism evidence="2 3">
    <name type="scientific">Flavobacterium aurantiibacter</name>
    <dbReference type="NCBI Taxonomy" id="2023067"/>
    <lineage>
        <taxon>Bacteria</taxon>
        <taxon>Pseudomonadati</taxon>
        <taxon>Bacteroidota</taxon>
        <taxon>Flavobacteriia</taxon>
        <taxon>Flavobacteriales</taxon>
        <taxon>Flavobacteriaceae</taxon>
        <taxon>Flavobacterium</taxon>
    </lineage>
</organism>
<comment type="caution">
    <text evidence="2">The sequence shown here is derived from an EMBL/GenBank/DDBJ whole genome shotgun (WGS) entry which is preliminary data.</text>
</comment>
<dbReference type="AlphaFoldDB" id="A0A255ZQ37"/>
<keyword evidence="1" id="KW-1133">Transmembrane helix</keyword>
<evidence type="ECO:0000313" key="2">
    <source>
        <dbReference type="EMBL" id="OYQ43512.1"/>
    </source>
</evidence>
<keyword evidence="1" id="KW-0812">Transmembrane</keyword>
<feature type="transmembrane region" description="Helical" evidence="1">
    <location>
        <begin position="10"/>
        <end position="27"/>
    </location>
</feature>
<dbReference type="Pfam" id="PF10990">
    <property type="entry name" value="DUF2809"/>
    <property type="match status" value="1"/>
</dbReference>